<organism evidence="2 3">
    <name type="scientific">Melanomma pulvis-pyrius CBS 109.77</name>
    <dbReference type="NCBI Taxonomy" id="1314802"/>
    <lineage>
        <taxon>Eukaryota</taxon>
        <taxon>Fungi</taxon>
        <taxon>Dikarya</taxon>
        <taxon>Ascomycota</taxon>
        <taxon>Pezizomycotina</taxon>
        <taxon>Dothideomycetes</taxon>
        <taxon>Pleosporomycetidae</taxon>
        <taxon>Pleosporales</taxon>
        <taxon>Melanommataceae</taxon>
        <taxon>Melanomma</taxon>
    </lineage>
</organism>
<name>A0A6A6XWU1_9PLEO</name>
<feature type="region of interest" description="Disordered" evidence="1">
    <location>
        <begin position="97"/>
        <end position="138"/>
    </location>
</feature>
<evidence type="ECO:0000313" key="3">
    <source>
        <dbReference type="Proteomes" id="UP000799757"/>
    </source>
</evidence>
<gene>
    <name evidence="2" type="ORF">K505DRAFT_369896</name>
</gene>
<feature type="region of interest" description="Disordered" evidence="1">
    <location>
        <begin position="46"/>
        <end position="78"/>
    </location>
</feature>
<dbReference type="EMBL" id="MU001741">
    <property type="protein sequence ID" value="KAF2800849.1"/>
    <property type="molecule type" value="Genomic_DNA"/>
</dbReference>
<dbReference type="AlphaFoldDB" id="A0A6A6XWU1"/>
<protein>
    <submittedName>
        <fullName evidence="2">Uncharacterized protein</fullName>
    </submittedName>
</protein>
<evidence type="ECO:0000256" key="1">
    <source>
        <dbReference type="SAM" id="MobiDB-lite"/>
    </source>
</evidence>
<feature type="compositionally biased region" description="Low complexity" evidence="1">
    <location>
        <begin position="103"/>
        <end position="112"/>
    </location>
</feature>
<accession>A0A6A6XWU1</accession>
<dbReference type="Proteomes" id="UP000799757">
    <property type="component" value="Unassembled WGS sequence"/>
</dbReference>
<feature type="compositionally biased region" description="Polar residues" evidence="1">
    <location>
        <begin position="48"/>
        <end position="60"/>
    </location>
</feature>
<proteinExistence type="predicted"/>
<evidence type="ECO:0000313" key="2">
    <source>
        <dbReference type="EMBL" id="KAF2800849.1"/>
    </source>
</evidence>
<reference evidence="2" key="1">
    <citation type="journal article" date="2020" name="Stud. Mycol.">
        <title>101 Dothideomycetes genomes: a test case for predicting lifestyles and emergence of pathogens.</title>
        <authorList>
            <person name="Haridas S."/>
            <person name="Albert R."/>
            <person name="Binder M."/>
            <person name="Bloem J."/>
            <person name="Labutti K."/>
            <person name="Salamov A."/>
            <person name="Andreopoulos B."/>
            <person name="Baker S."/>
            <person name="Barry K."/>
            <person name="Bills G."/>
            <person name="Bluhm B."/>
            <person name="Cannon C."/>
            <person name="Castanera R."/>
            <person name="Culley D."/>
            <person name="Daum C."/>
            <person name="Ezra D."/>
            <person name="Gonzalez J."/>
            <person name="Henrissat B."/>
            <person name="Kuo A."/>
            <person name="Liang C."/>
            <person name="Lipzen A."/>
            <person name="Lutzoni F."/>
            <person name="Magnuson J."/>
            <person name="Mondo S."/>
            <person name="Nolan M."/>
            <person name="Ohm R."/>
            <person name="Pangilinan J."/>
            <person name="Park H.-J."/>
            <person name="Ramirez L."/>
            <person name="Alfaro M."/>
            <person name="Sun H."/>
            <person name="Tritt A."/>
            <person name="Yoshinaga Y."/>
            <person name="Zwiers L.-H."/>
            <person name="Turgeon B."/>
            <person name="Goodwin S."/>
            <person name="Spatafora J."/>
            <person name="Crous P."/>
            <person name="Grigoriev I."/>
        </authorList>
    </citation>
    <scope>NUCLEOTIDE SEQUENCE</scope>
    <source>
        <strain evidence="2">CBS 109.77</strain>
    </source>
</reference>
<sequence length="232" mass="24021">MPSHSTITCALKRFAVVASWAMIAPSSRALAAALAVVCLGGRAPGQLHPSSAQAPRNVSTGPGLWPDWPPSSASSTAAPLKRTRLHPRPPLLAALESHASHQPPTTFHLPPFTLHPPPSNHHSPMIDCSPAPTAAPNLPSRLPLSSPSVLAVINTGTSLASAQPALSQLQSVADINIAVCLAPFQNGKLRLARCLLDSASINLILTPPTPSVGNSIQQHGTHPATGHLTLTL</sequence>
<keyword evidence="3" id="KW-1185">Reference proteome</keyword>